<keyword evidence="4" id="KW-1185">Reference proteome</keyword>
<proteinExistence type="predicted"/>
<dbReference type="SUPFAM" id="SSF53335">
    <property type="entry name" value="S-adenosyl-L-methionine-dependent methyltransferases"/>
    <property type="match status" value="1"/>
</dbReference>
<feature type="domain" description="Methyltransferase type 11" evidence="2">
    <location>
        <begin position="78"/>
        <end position="126"/>
    </location>
</feature>
<name>A1K768_AZOSB</name>
<reference evidence="3 4" key="1">
    <citation type="journal article" date="2006" name="Nat. Biotechnol.">
        <title>Complete genome of the mutualistic, N2-fixing grass endophyte Azoarcus sp. strain BH72.</title>
        <authorList>
            <person name="Krause A."/>
            <person name="Ramakumar A."/>
            <person name="Bartels D."/>
            <person name="Battistoni F."/>
            <person name="Bekel T."/>
            <person name="Boch J."/>
            <person name="Boehm M."/>
            <person name="Friedrich F."/>
            <person name="Hurek T."/>
            <person name="Krause L."/>
            <person name="Linke B."/>
            <person name="McHardy A.C."/>
            <person name="Sarkar A."/>
            <person name="Schneiker S."/>
            <person name="Syed A.A."/>
            <person name="Thauer R."/>
            <person name="Vorhoelter F.-J."/>
            <person name="Weidner S."/>
            <person name="Puehler A."/>
            <person name="Reinhold-Hurek B."/>
            <person name="Kaiser O."/>
            <person name="Goesmann A."/>
        </authorList>
    </citation>
    <scope>NUCLEOTIDE SEQUENCE [LARGE SCALE GENOMIC DNA]</scope>
    <source>
        <strain evidence="3 4">BH72</strain>
    </source>
</reference>
<dbReference type="Gene3D" id="3.40.50.150">
    <property type="entry name" value="Vaccinia Virus protein VP39"/>
    <property type="match status" value="1"/>
</dbReference>
<dbReference type="eggNOG" id="COG2226">
    <property type="taxonomic scope" value="Bacteria"/>
</dbReference>
<gene>
    <name evidence="3" type="ordered locus">azo2056</name>
</gene>
<dbReference type="GO" id="GO:0008757">
    <property type="term" value="F:S-adenosylmethionine-dependent methyltransferase activity"/>
    <property type="evidence" value="ECO:0007669"/>
    <property type="project" value="InterPro"/>
</dbReference>
<feature type="region of interest" description="Disordered" evidence="1">
    <location>
        <begin position="235"/>
        <end position="254"/>
    </location>
</feature>
<sequence>MLDILKSDPRMSILSLSDWLDTPQGRYLIEWEQARLDAIVADIFGYNAVQIGLAGLDCLRANRMPFRFACGRTGRVAVVSRSDELPFATASLDLVVLPHVLEFARRPHHVLREVERVLVPEGSVVITGFNPFSLWGLRRLAARRNGELPWQGQYLSALRVKDWLTLLGFESQGAGFGCYIPAVSRPEWIERWRFMDRAGVRWWPVCGAAYAMQGIKRVQGMRLLTPNWREKKATGKQLSTVAQRDSAAGRARTQ</sequence>
<protein>
    <recommendedName>
        <fullName evidence="2">Methyltransferase type 11 domain-containing protein</fullName>
    </recommendedName>
</protein>
<dbReference type="STRING" id="62928.azo2056"/>
<dbReference type="InterPro" id="IPR029063">
    <property type="entry name" value="SAM-dependent_MTases_sf"/>
</dbReference>
<evidence type="ECO:0000256" key="1">
    <source>
        <dbReference type="SAM" id="MobiDB-lite"/>
    </source>
</evidence>
<dbReference type="Pfam" id="PF08241">
    <property type="entry name" value="Methyltransf_11"/>
    <property type="match status" value="1"/>
</dbReference>
<evidence type="ECO:0000313" key="3">
    <source>
        <dbReference type="EMBL" id="CAL94673.1"/>
    </source>
</evidence>
<dbReference type="AlphaFoldDB" id="A1K768"/>
<dbReference type="EMBL" id="AM406670">
    <property type="protein sequence ID" value="CAL94673.1"/>
    <property type="molecule type" value="Genomic_DNA"/>
</dbReference>
<dbReference type="KEGG" id="azo:azo2056"/>
<dbReference type="HOGENOM" id="CLU_075049_0_0_4"/>
<accession>A1K768</accession>
<dbReference type="Proteomes" id="UP000002588">
    <property type="component" value="Chromosome"/>
</dbReference>
<evidence type="ECO:0000259" key="2">
    <source>
        <dbReference type="Pfam" id="PF08241"/>
    </source>
</evidence>
<dbReference type="InterPro" id="IPR013216">
    <property type="entry name" value="Methyltransf_11"/>
</dbReference>
<organism evidence="3 4">
    <name type="scientific">Azoarcus sp. (strain BH72)</name>
    <dbReference type="NCBI Taxonomy" id="418699"/>
    <lineage>
        <taxon>Bacteria</taxon>
        <taxon>Pseudomonadati</taxon>
        <taxon>Pseudomonadota</taxon>
        <taxon>Betaproteobacteria</taxon>
        <taxon>Rhodocyclales</taxon>
        <taxon>Zoogloeaceae</taxon>
        <taxon>Azoarcus</taxon>
    </lineage>
</organism>
<evidence type="ECO:0000313" key="4">
    <source>
        <dbReference type="Proteomes" id="UP000002588"/>
    </source>
</evidence>